<dbReference type="InterPro" id="IPR003812">
    <property type="entry name" value="Fido"/>
</dbReference>
<reference evidence="2 3" key="1">
    <citation type="journal article" date="2011" name="J. Bacteriol.">
        <title>Draft genome sequence of the anoxygenic filamentous phototrophic bacterium Oscillochloris trichoides subsp. DG-6.</title>
        <authorList>
            <person name="Kuznetsov B.B."/>
            <person name="Ivanovsky R.N."/>
            <person name="Keppen O.I."/>
            <person name="Sukhacheva M.V."/>
            <person name="Bumazhkin B.K."/>
            <person name="Patutina E.O."/>
            <person name="Beletsky A.V."/>
            <person name="Mardanov A.V."/>
            <person name="Baslerov R.V."/>
            <person name="Panteleeva A.N."/>
            <person name="Kolganova T.V."/>
            <person name="Ravin N.V."/>
            <person name="Skryabin K.G."/>
        </authorList>
    </citation>
    <scope>NUCLEOTIDE SEQUENCE [LARGE SCALE GENOMIC DNA]</scope>
    <source>
        <strain evidence="2 3">DG-6</strain>
    </source>
</reference>
<dbReference type="InterPro" id="IPR036597">
    <property type="entry name" value="Fido-like_dom_sf"/>
</dbReference>
<dbReference type="PROSITE" id="PS51459">
    <property type="entry name" value="FIDO"/>
    <property type="match status" value="1"/>
</dbReference>
<name>E1IES6_9CHLR</name>
<protein>
    <recommendedName>
        <fullName evidence="1">Fido domain-containing protein</fullName>
    </recommendedName>
</protein>
<dbReference type="SUPFAM" id="SSF140931">
    <property type="entry name" value="Fic-like"/>
    <property type="match status" value="1"/>
</dbReference>
<dbReference type="GO" id="GO:0016301">
    <property type="term" value="F:kinase activity"/>
    <property type="evidence" value="ECO:0007669"/>
    <property type="project" value="InterPro"/>
</dbReference>
<evidence type="ECO:0000259" key="1">
    <source>
        <dbReference type="PROSITE" id="PS51459"/>
    </source>
</evidence>
<dbReference type="OrthoDB" id="9802752at2"/>
<dbReference type="eggNOG" id="COG3654">
    <property type="taxonomic scope" value="Bacteria"/>
</dbReference>
<dbReference type="Proteomes" id="UP000054010">
    <property type="component" value="Unassembled WGS sequence"/>
</dbReference>
<dbReference type="EMBL" id="ADVR01000067">
    <property type="protein sequence ID" value="EFO80310.1"/>
    <property type="molecule type" value="Genomic_DNA"/>
</dbReference>
<organism evidence="2 3">
    <name type="scientific">Oscillochloris trichoides DG-6</name>
    <dbReference type="NCBI Taxonomy" id="765420"/>
    <lineage>
        <taxon>Bacteria</taxon>
        <taxon>Bacillati</taxon>
        <taxon>Chloroflexota</taxon>
        <taxon>Chloroflexia</taxon>
        <taxon>Chloroflexales</taxon>
        <taxon>Chloroflexineae</taxon>
        <taxon>Oscillochloridaceae</taxon>
        <taxon>Oscillochloris</taxon>
    </lineage>
</organism>
<evidence type="ECO:0000313" key="3">
    <source>
        <dbReference type="Proteomes" id="UP000054010"/>
    </source>
</evidence>
<evidence type="ECO:0000313" key="2">
    <source>
        <dbReference type="EMBL" id="EFO80310.1"/>
    </source>
</evidence>
<proteinExistence type="predicted"/>
<dbReference type="InterPro" id="IPR053737">
    <property type="entry name" value="Type_II_TA_Toxin"/>
</dbReference>
<accession>E1IES6</accession>
<dbReference type="PANTHER" id="PTHR39426">
    <property type="entry name" value="HOMOLOGY TO DEATH-ON-CURING PROTEIN OF PHAGE P1"/>
    <property type="match status" value="1"/>
</dbReference>
<dbReference type="PIRSF" id="PIRSF018297">
    <property type="entry name" value="Doc"/>
    <property type="match status" value="1"/>
</dbReference>
<dbReference type="PANTHER" id="PTHR39426:SF1">
    <property type="entry name" value="HOMOLOGY TO DEATH-ON-CURING PROTEIN OF PHAGE P1"/>
    <property type="match status" value="1"/>
</dbReference>
<keyword evidence="3" id="KW-1185">Reference proteome</keyword>
<dbReference type="HOGENOM" id="CLU_115697_7_0_0"/>
<dbReference type="Gene3D" id="1.20.120.1870">
    <property type="entry name" value="Fic/DOC protein, Fido domain"/>
    <property type="match status" value="1"/>
</dbReference>
<dbReference type="Pfam" id="PF02661">
    <property type="entry name" value="Fic"/>
    <property type="match status" value="1"/>
</dbReference>
<sequence>MTRYLTLTDLLALYEAVMADSGGLIGLVNRGMLESALAQPQATFDQQDLYPSLIEKTAALGFALIRNHPFVDGNKRIGHAAMELFLILNGWEIVASVDAQEDLILQLAAGTLDRDDLVMWLRHHVVVCQ</sequence>
<feature type="domain" description="Fido" evidence="1">
    <location>
        <begin position="5"/>
        <end position="123"/>
    </location>
</feature>
<dbReference type="AlphaFoldDB" id="E1IES6"/>
<dbReference type="NCBIfam" id="TIGR01550">
    <property type="entry name" value="DOC_P1"/>
    <property type="match status" value="1"/>
</dbReference>
<gene>
    <name evidence="2" type="ORF">OSCT_1827</name>
</gene>
<dbReference type="InterPro" id="IPR006440">
    <property type="entry name" value="Doc"/>
</dbReference>
<comment type="caution">
    <text evidence="2">The sequence shown here is derived from an EMBL/GenBank/DDBJ whole genome shotgun (WGS) entry which is preliminary data.</text>
</comment>